<evidence type="ECO:0000256" key="4">
    <source>
        <dbReference type="HAMAP-Rule" id="MF_00028"/>
    </source>
</evidence>
<accession>A0A0R1RP14</accession>
<reference evidence="7 8" key="1">
    <citation type="journal article" date="2015" name="Genome Announc.">
        <title>Expanding the biotechnology potential of lactobacilli through comparative genomics of 213 strains and associated genera.</title>
        <authorList>
            <person name="Sun Z."/>
            <person name="Harris H.M."/>
            <person name="McCann A."/>
            <person name="Guo C."/>
            <person name="Argimon S."/>
            <person name="Zhang W."/>
            <person name="Yang X."/>
            <person name="Jeffery I.B."/>
            <person name="Cooney J.C."/>
            <person name="Kagawa T.F."/>
            <person name="Liu W."/>
            <person name="Song Y."/>
            <person name="Salvetti E."/>
            <person name="Wrobel A."/>
            <person name="Rasinkangas P."/>
            <person name="Parkhill J."/>
            <person name="Rea M.C."/>
            <person name="O'Sullivan O."/>
            <person name="Ritari J."/>
            <person name="Douillard F.P."/>
            <person name="Paul Ross R."/>
            <person name="Yang R."/>
            <person name="Briner A.E."/>
            <person name="Felis G.E."/>
            <person name="de Vos W.M."/>
            <person name="Barrangou R."/>
            <person name="Klaenhammer T.R."/>
            <person name="Caufield P.W."/>
            <person name="Cui Y."/>
            <person name="Zhang H."/>
            <person name="O'Toole P.W."/>
        </authorList>
    </citation>
    <scope>NUCLEOTIDE SEQUENCE [LARGE SCALE GENOMIC DNA]</scope>
    <source>
        <strain evidence="7 8">DSM 15814</strain>
    </source>
</reference>
<dbReference type="STRING" id="1114972.FD35_GL002195"/>
<dbReference type="PROSITE" id="PS51274">
    <property type="entry name" value="GATASE_COBBQ"/>
    <property type="match status" value="1"/>
</dbReference>
<gene>
    <name evidence="4" type="primary">cobQ</name>
    <name evidence="7" type="ORF">FD35_GL002195</name>
</gene>
<dbReference type="GO" id="GO:0009236">
    <property type="term" value="P:cobalamin biosynthetic process"/>
    <property type="evidence" value="ECO:0007669"/>
    <property type="project" value="UniProtKB-UniRule"/>
</dbReference>
<evidence type="ECO:0000313" key="7">
    <source>
        <dbReference type="EMBL" id="KRL56154.1"/>
    </source>
</evidence>
<evidence type="ECO:0000256" key="3">
    <source>
        <dbReference type="ARBA" id="ARBA00022962"/>
    </source>
</evidence>
<protein>
    <recommendedName>
        <fullName evidence="4">Cobyric acid synthase</fullName>
    </recommendedName>
</protein>
<evidence type="ECO:0000256" key="2">
    <source>
        <dbReference type="ARBA" id="ARBA00022573"/>
    </source>
</evidence>
<dbReference type="PATRIC" id="fig|1114972.6.peg.2246"/>
<dbReference type="Gene3D" id="3.40.50.300">
    <property type="entry name" value="P-loop containing nucleotide triphosphate hydrolases"/>
    <property type="match status" value="1"/>
</dbReference>
<sequence length="505" mass="55728">MEGTGTMTAKAIMFQGTASDAGKSWVAAALCRVLEKRGLKVVPFKSQNMALNSFITKRGYEMGRAQVFQAEAAKREPDVRMNPILLKPSTDKDSQVIIMGKVYGDLDAVTYQAFKPQLKNRLSQVYDELANENDVVVMEGAGSPAEINLNENDIVNMGMARIADAPVILVADIDKGGVFASIYGTIKLLPKEDQQRIKGIIINKFRGDKTLLESGNKMIEKLTGVPVIGVLPMSDADLDEEDSVDLVNKSKVFDASKDIDIAVLSLGKISNFTDFHSLSLQPDVSVRYVNRVTELGVPDLLIIPGSKNTNEDLKLLREDDFPEAIQRAHNQGTEIVGICGGYQILGRKLLDPEHIESEIEEQDGLGLLDTVTTFHDVKTTVQSSARAGQYDLHGYEIHMGQTKRGRDARPLLTITKSSDGELSHPDGAISRDGNVWGTYLHGIFDNTVWTRHVLDELRIANGMRPLIKSNLSFAKYKDDQYEKLADLFEKNIDMTAIDKILDATD</sequence>
<comment type="pathway">
    <text evidence="1 4">Cofactor biosynthesis; adenosylcobalamin biosynthesis.</text>
</comment>
<keyword evidence="8" id="KW-1185">Reference proteome</keyword>
<evidence type="ECO:0000259" key="6">
    <source>
        <dbReference type="Pfam" id="PF07685"/>
    </source>
</evidence>
<dbReference type="InterPro" id="IPR011698">
    <property type="entry name" value="GATase_3"/>
</dbReference>
<dbReference type="SUPFAM" id="SSF52540">
    <property type="entry name" value="P-loop containing nucleoside triphosphate hydrolases"/>
    <property type="match status" value="1"/>
</dbReference>
<organism evidence="7 8">
    <name type="scientific">Furfurilactobacillus rossiae DSM 15814</name>
    <dbReference type="NCBI Taxonomy" id="1114972"/>
    <lineage>
        <taxon>Bacteria</taxon>
        <taxon>Bacillati</taxon>
        <taxon>Bacillota</taxon>
        <taxon>Bacilli</taxon>
        <taxon>Lactobacillales</taxon>
        <taxon>Lactobacillaceae</taxon>
        <taxon>Furfurilactobacillus</taxon>
    </lineage>
</organism>
<evidence type="ECO:0000256" key="1">
    <source>
        <dbReference type="ARBA" id="ARBA00004953"/>
    </source>
</evidence>
<dbReference type="InterPro" id="IPR029062">
    <property type="entry name" value="Class_I_gatase-like"/>
</dbReference>
<evidence type="ECO:0000313" key="8">
    <source>
        <dbReference type="Proteomes" id="UP000051999"/>
    </source>
</evidence>
<dbReference type="HAMAP" id="MF_00028">
    <property type="entry name" value="CobQ"/>
    <property type="match status" value="1"/>
</dbReference>
<dbReference type="EMBL" id="AZFF01000005">
    <property type="protein sequence ID" value="KRL56154.1"/>
    <property type="molecule type" value="Genomic_DNA"/>
</dbReference>
<feature type="domain" description="CobQ/CobB/MinD/ParA nucleotide binding" evidence="5">
    <location>
        <begin position="12"/>
        <end position="236"/>
    </location>
</feature>
<dbReference type="SUPFAM" id="SSF52317">
    <property type="entry name" value="Class I glutamine amidotransferase-like"/>
    <property type="match status" value="1"/>
</dbReference>
<dbReference type="PANTHER" id="PTHR21343:SF1">
    <property type="entry name" value="COBYRIC ACID SYNTHASE"/>
    <property type="match status" value="1"/>
</dbReference>
<feature type="active site" description="Nucleophile" evidence="4">
    <location>
        <position position="339"/>
    </location>
</feature>
<dbReference type="Pfam" id="PF01656">
    <property type="entry name" value="CbiA"/>
    <property type="match status" value="1"/>
</dbReference>
<dbReference type="NCBIfam" id="TIGR00313">
    <property type="entry name" value="cobQ"/>
    <property type="match status" value="1"/>
</dbReference>
<dbReference type="CDD" id="cd05389">
    <property type="entry name" value="CobQ_N"/>
    <property type="match status" value="1"/>
</dbReference>
<proteinExistence type="inferred from homology"/>
<dbReference type="GO" id="GO:0015420">
    <property type="term" value="F:ABC-type vitamin B12 transporter activity"/>
    <property type="evidence" value="ECO:0007669"/>
    <property type="project" value="UniProtKB-UniRule"/>
</dbReference>
<dbReference type="CDD" id="cd01750">
    <property type="entry name" value="GATase1_CobQ"/>
    <property type="match status" value="1"/>
</dbReference>
<dbReference type="Pfam" id="PF07685">
    <property type="entry name" value="GATase_3"/>
    <property type="match status" value="1"/>
</dbReference>
<comment type="function">
    <text evidence="4">Catalyzes amidations at positions B, D, E, and G on adenosylcobyrinic A,C-diamide. NH(2) groups are provided by glutamine, and one molecule of ATP is hydrogenolyzed for each amidation.</text>
</comment>
<keyword evidence="2 4" id="KW-0169">Cobalamin biosynthesis</keyword>
<feature type="active site" evidence="4">
    <location>
        <position position="441"/>
    </location>
</feature>
<comment type="similarity">
    <text evidence="4">Belongs to the CobB/CobQ family. CobQ subfamily.</text>
</comment>
<evidence type="ECO:0000259" key="5">
    <source>
        <dbReference type="Pfam" id="PF01656"/>
    </source>
</evidence>
<dbReference type="eggNOG" id="COG1492">
    <property type="taxonomic scope" value="Bacteria"/>
</dbReference>
<name>A0A0R1RP14_9LACO</name>
<dbReference type="Proteomes" id="UP000051999">
    <property type="component" value="Unassembled WGS sequence"/>
</dbReference>
<dbReference type="InterPro" id="IPR002586">
    <property type="entry name" value="CobQ/CobB/MinD/ParA_Nub-bd_dom"/>
</dbReference>
<feature type="domain" description="CobB/CobQ-like glutamine amidotransferase" evidence="6">
    <location>
        <begin position="260"/>
        <end position="447"/>
    </location>
</feature>
<dbReference type="PANTHER" id="PTHR21343">
    <property type="entry name" value="DETHIOBIOTIN SYNTHETASE"/>
    <property type="match status" value="1"/>
</dbReference>
<dbReference type="UniPathway" id="UPA00148"/>
<dbReference type="AlphaFoldDB" id="A0A0R1RP14"/>
<dbReference type="Gene3D" id="3.40.50.880">
    <property type="match status" value="1"/>
</dbReference>
<dbReference type="InterPro" id="IPR047045">
    <property type="entry name" value="CobQ_N"/>
</dbReference>
<dbReference type="NCBIfam" id="NF001989">
    <property type="entry name" value="PRK00784.1"/>
    <property type="match status" value="1"/>
</dbReference>
<keyword evidence="3 4" id="KW-0315">Glutamine amidotransferase</keyword>
<dbReference type="InterPro" id="IPR033949">
    <property type="entry name" value="CobQ_GATase1"/>
</dbReference>
<dbReference type="InterPro" id="IPR027417">
    <property type="entry name" value="P-loop_NTPase"/>
</dbReference>
<comment type="caution">
    <text evidence="7">The sequence shown here is derived from an EMBL/GenBank/DDBJ whole genome shotgun (WGS) entry which is preliminary data.</text>
</comment>
<dbReference type="GO" id="GO:0003824">
    <property type="term" value="F:catalytic activity"/>
    <property type="evidence" value="ECO:0007669"/>
    <property type="project" value="InterPro"/>
</dbReference>
<dbReference type="InterPro" id="IPR004459">
    <property type="entry name" value="CobQ_synth"/>
</dbReference>